<dbReference type="EMBL" id="JH159154">
    <property type="protein sequence ID" value="EGZ18239.1"/>
    <property type="molecule type" value="Genomic_DNA"/>
</dbReference>
<dbReference type="GeneID" id="20658045"/>
<evidence type="ECO:0000313" key="1">
    <source>
        <dbReference type="EMBL" id="EGZ18239.1"/>
    </source>
</evidence>
<name>G4ZJL9_PHYSP</name>
<dbReference type="RefSeq" id="XP_009527297.1">
    <property type="nucleotide sequence ID" value="XM_009529002.1"/>
</dbReference>
<keyword evidence="2" id="KW-1185">Reference proteome</keyword>
<sequence>IVLRYNEALVKWIRERELYEAAVISRCQEFGESLATVMIPAVNTINRRLLKTFCELELKLPLEQMTNEKLVNAISQILSSMMNDQIPNVHAIMSQHLKMDLRQKDVQARVLNYFDRFDELVEEYGLSIALDGNDKLKCKLLTENLRPASLKEQVQLYQDLDPTVELNVPRLFDVIKAEALKNQ</sequence>
<dbReference type="AlphaFoldDB" id="G4ZJL9"/>
<dbReference type="Proteomes" id="UP000002640">
    <property type="component" value="Unassembled WGS sequence"/>
</dbReference>
<reference evidence="1 2" key="1">
    <citation type="journal article" date="2006" name="Science">
        <title>Phytophthora genome sequences uncover evolutionary origins and mechanisms of pathogenesis.</title>
        <authorList>
            <person name="Tyler B.M."/>
            <person name="Tripathy S."/>
            <person name="Zhang X."/>
            <person name="Dehal P."/>
            <person name="Jiang R.H."/>
            <person name="Aerts A."/>
            <person name="Arredondo F.D."/>
            <person name="Baxter L."/>
            <person name="Bensasson D."/>
            <person name="Beynon J.L."/>
            <person name="Chapman J."/>
            <person name="Damasceno C.M."/>
            <person name="Dorrance A.E."/>
            <person name="Dou D."/>
            <person name="Dickerman A.W."/>
            <person name="Dubchak I.L."/>
            <person name="Garbelotto M."/>
            <person name="Gijzen M."/>
            <person name="Gordon S.G."/>
            <person name="Govers F."/>
            <person name="Grunwald N.J."/>
            <person name="Huang W."/>
            <person name="Ivors K.L."/>
            <person name="Jones R.W."/>
            <person name="Kamoun S."/>
            <person name="Krampis K."/>
            <person name="Lamour K.H."/>
            <person name="Lee M.K."/>
            <person name="McDonald W.H."/>
            <person name="Medina M."/>
            <person name="Meijer H.J."/>
            <person name="Nordberg E.K."/>
            <person name="Maclean D.J."/>
            <person name="Ospina-Giraldo M.D."/>
            <person name="Morris P.F."/>
            <person name="Phuntumart V."/>
            <person name="Putnam N.H."/>
            <person name="Rash S."/>
            <person name="Rose J.K."/>
            <person name="Sakihama Y."/>
            <person name="Salamov A.A."/>
            <person name="Savidor A."/>
            <person name="Scheuring C.F."/>
            <person name="Smith B.M."/>
            <person name="Sobral B.W."/>
            <person name="Terry A."/>
            <person name="Torto-Alalibo T.A."/>
            <person name="Win J."/>
            <person name="Xu Z."/>
            <person name="Zhang H."/>
            <person name="Grigoriev I.V."/>
            <person name="Rokhsar D.S."/>
            <person name="Boore J.L."/>
        </authorList>
    </citation>
    <scope>NUCLEOTIDE SEQUENCE [LARGE SCALE GENOMIC DNA]</scope>
    <source>
        <strain evidence="1 2">P6497</strain>
    </source>
</reference>
<accession>G4ZJL9</accession>
<protein>
    <submittedName>
        <fullName evidence="1">Uncharacterized protein</fullName>
    </submittedName>
</protein>
<organism evidence="1 2">
    <name type="scientific">Phytophthora sojae (strain P6497)</name>
    <name type="common">Soybean stem and root rot agent</name>
    <name type="synonym">Phytophthora megasperma f. sp. glycines</name>
    <dbReference type="NCBI Taxonomy" id="1094619"/>
    <lineage>
        <taxon>Eukaryota</taxon>
        <taxon>Sar</taxon>
        <taxon>Stramenopiles</taxon>
        <taxon>Oomycota</taxon>
        <taxon>Peronosporomycetes</taxon>
        <taxon>Peronosporales</taxon>
        <taxon>Peronosporaceae</taxon>
        <taxon>Phytophthora</taxon>
    </lineage>
</organism>
<evidence type="ECO:0000313" key="2">
    <source>
        <dbReference type="Proteomes" id="UP000002640"/>
    </source>
</evidence>
<dbReference type="KEGG" id="psoj:PHYSODRAFT_501966"/>
<proteinExistence type="predicted"/>
<dbReference type="InParanoid" id="G4ZJL9"/>
<feature type="non-terminal residue" evidence="1">
    <location>
        <position position="1"/>
    </location>
</feature>
<gene>
    <name evidence="1" type="ORF">PHYSODRAFT_501966</name>
</gene>